<dbReference type="EMBL" id="MDZC01000078">
    <property type="protein sequence ID" value="OGX83973.1"/>
    <property type="molecule type" value="Genomic_DNA"/>
</dbReference>
<keyword evidence="3" id="KW-1185">Reference proteome</keyword>
<dbReference type="AlphaFoldDB" id="A0A1G1SZB8"/>
<dbReference type="RefSeq" id="WP_070735210.1">
    <property type="nucleotide sequence ID" value="NZ_MDZC01000078.1"/>
</dbReference>
<reference evidence="2 3" key="1">
    <citation type="submission" date="2016-08" db="EMBL/GenBank/DDBJ databases">
        <title>Hymenobacter coccineus sp. nov., Hymenobacter lapidarius sp. nov. and Hymenobacter glacialis sp. nov., isolated from Antarctic soil.</title>
        <authorList>
            <person name="Sedlacek I."/>
            <person name="Kralova S."/>
            <person name="Kyrova K."/>
            <person name="Maslanova I."/>
            <person name="Stankova E."/>
            <person name="Vrbovska V."/>
            <person name="Nemec M."/>
            <person name="Bartak M."/>
            <person name="Svec P."/>
            <person name="Busse H.-J."/>
            <person name="Pantucek R."/>
        </authorList>
    </citation>
    <scope>NUCLEOTIDE SEQUENCE [LARGE SCALE GENOMIC DNA]</scope>
    <source>
        <strain evidence="2 3">CCM 8648</strain>
    </source>
</reference>
<keyword evidence="1" id="KW-0472">Membrane</keyword>
<gene>
    <name evidence="2" type="ORF">BEN48_16665</name>
</gene>
<feature type="transmembrane region" description="Helical" evidence="1">
    <location>
        <begin position="121"/>
        <end position="144"/>
    </location>
</feature>
<dbReference type="Proteomes" id="UP000177791">
    <property type="component" value="Unassembled WGS sequence"/>
</dbReference>
<feature type="transmembrane region" description="Helical" evidence="1">
    <location>
        <begin position="70"/>
        <end position="88"/>
    </location>
</feature>
<dbReference type="STRING" id="1908236.BEN48_16665"/>
<proteinExistence type="predicted"/>
<keyword evidence="1" id="KW-0812">Transmembrane</keyword>
<dbReference type="OrthoDB" id="652948at2"/>
<evidence type="ECO:0000256" key="1">
    <source>
        <dbReference type="SAM" id="Phobius"/>
    </source>
</evidence>
<feature type="transmembrane region" description="Helical" evidence="1">
    <location>
        <begin position="47"/>
        <end position="64"/>
    </location>
</feature>
<sequence>MQLEDLRQSWLNAPAETAPINRTQLDALLASRPGLVDKMYRNARWETAFAVLFTMAGPVMWVLTTAALHKAYAVITLVLGSSMLYYYYRMFAVLDQMRLVEGDVRGHLQRLVAGMRTLLRFYYRFTLVIGPLLMLMNFGYFLGLELMRPAPLQWPVLLRMAGVTVVAAVLLQVLAVYLTRWFMQRLYGQHLDRFESNLAELDAAS</sequence>
<organism evidence="2 3">
    <name type="scientific">Hymenobacter glacialis</name>
    <dbReference type="NCBI Taxonomy" id="1908236"/>
    <lineage>
        <taxon>Bacteria</taxon>
        <taxon>Pseudomonadati</taxon>
        <taxon>Bacteroidota</taxon>
        <taxon>Cytophagia</taxon>
        <taxon>Cytophagales</taxon>
        <taxon>Hymenobacteraceae</taxon>
        <taxon>Hymenobacter</taxon>
    </lineage>
</organism>
<comment type="caution">
    <text evidence="2">The sequence shown here is derived from an EMBL/GenBank/DDBJ whole genome shotgun (WGS) entry which is preliminary data.</text>
</comment>
<name>A0A1G1SZB8_9BACT</name>
<evidence type="ECO:0000313" key="2">
    <source>
        <dbReference type="EMBL" id="OGX83973.1"/>
    </source>
</evidence>
<protein>
    <submittedName>
        <fullName evidence="2">Uncharacterized protein</fullName>
    </submittedName>
</protein>
<keyword evidence="1" id="KW-1133">Transmembrane helix</keyword>
<evidence type="ECO:0000313" key="3">
    <source>
        <dbReference type="Proteomes" id="UP000177791"/>
    </source>
</evidence>
<accession>A0A1G1SZB8</accession>
<feature type="transmembrane region" description="Helical" evidence="1">
    <location>
        <begin position="156"/>
        <end position="178"/>
    </location>
</feature>